<keyword evidence="1" id="KW-0472">Membrane</keyword>
<proteinExistence type="predicted"/>
<keyword evidence="1" id="KW-1133">Transmembrane helix</keyword>
<reference evidence="2 3" key="1">
    <citation type="submission" date="2016-11" db="EMBL/GenBank/DDBJ databases">
        <title>The macronuclear genome of Stentor coeruleus: a giant cell with tiny introns.</title>
        <authorList>
            <person name="Slabodnick M."/>
            <person name="Ruby J.G."/>
            <person name="Reiff S.B."/>
            <person name="Swart E.C."/>
            <person name="Gosai S."/>
            <person name="Prabakaran S."/>
            <person name="Witkowska E."/>
            <person name="Larue G.E."/>
            <person name="Fisher S."/>
            <person name="Freeman R.M."/>
            <person name="Gunawardena J."/>
            <person name="Chu W."/>
            <person name="Stover N.A."/>
            <person name="Gregory B.D."/>
            <person name="Nowacki M."/>
            <person name="Derisi J."/>
            <person name="Roy S.W."/>
            <person name="Marshall W.F."/>
            <person name="Sood P."/>
        </authorList>
    </citation>
    <scope>NUCLEOTIDE SEQUENCE [LARGE SCALE GENOMIC DNA]</scope>
    <source>
        <strain evidence="2">WM001</strain>
    </source>
</reference>
<name>A0A1R2CMC2_9CILI</name>
<keyword evidence="1" id="KW-0812">Transmembrane</keyword>
<evidence type="ECO:0000313" key="3">
    <source>
        <dbReference type="Proteomes" id="UP000187209"/>
    </source>
</evidence>
<evidence type="ECO:0008006" key="4">
    <source>
        <dbReference type="Google" id="ProtNLM"/>
    </source>
</evidence>
<sequence length="149" mass="17578">MNSLYSITKSLQAKAQKLEKFTNTYLRCFEKQDIDKIVRKNHIGKLIFTIITGPFPAVGAWYFPYEMIYPGFSEVPIAYSMPVYGVTFIVIREVFGQINFRSQLRFKQKMYEKYQPVVDLTKEQIEEIEYEEKQRLKIASSEPPQNNNK</sequence>
<evidence type="ECO:0000313" key="2">
    <source>
        <dbReference type="EMBL" id="OMJ90167.1"/>
    </source>
</evidence>
<comment type="caution">
    <text evidence="2">The sequence shown here is derived from an EMBL/GenBank/DDBJ whole genome shotgun (WGS) entry which is preliminary data.</text>
</comment>
<organism evidence="2 3">
    <name type="scientific">Stentor coeruleus</name>
    <dbReference type="NCBI Taxonomy" id="5963"/>
    <lineage>
        <taxon>Eukaryota</taxon>
        <taxon>Sar</taxon>
        <taxon>Alveolata</taxon>
        <taxon>Ciliophora</taxon>
        <taxon>Postciliodesmatophora</taxon>
        <taxon>Heterotrichea</taxon>
        <taxon>Heterotrichida</taxon>
        <taxon>Stentoridae</taxon>
        <taxon>Stentor</taxon>
    </lineage>
</organism>
<accession>A0A1R2CMC2</accession>
<feature type="transmembrane region" description="Helical" evidence="1">
    <location>
        <begin position="77"/>
        <end position="95"/>
    </location>
</feature>
<gene>
    <name evidence="2" type="ORF">SteCoe_7563</name>
</gene>
<dbReference type="AlphaFoldDB" id="A0A1R2CMC2"/>
<keyword evidence="3" id="KW-1185">Reference proteome</keyword>
<feature type="transmembrane region" description="Helical" evidence="1">
    <location>
        <begin position="46"/>
        <end position="65"/>
    </location>
</feature>
<evidence type="ECO:0000256" key="1">
    <source>
        <dbReference type="SAM" id="Phobius"/>
    </source>
</evidence>
<dbReference type="EMBL" id="MPUH01000109">
    <property type="protein sequence ID" value="OMJ90167.1"/>
    <property type="molecule type" value="Genomic_DNA"/>
</dbReference>
<dbReference type="Proteomes" id="UP000187209">
    <property type="component" value="Unassembled WGS sequence"/>
</dbReference>
<protein>
    <recommendedName>
        <fullName evidence="4">Transmembrane protein</fullName>
    </recommendedName>
</protein>